<dbReference type="AlphaFoldDB" id="A0A6G0Y007"/>
<keyword evidence="1" id="KW-0677">Repeat</keyword>
<dbReference type="InterPro" id="IPR050754">
    <property type="entry name" value="FKBP4/5/8-like"/>
</dbReference>
<dbReference type="PROSITE" id="PS50059">
    <property type="entry name" value="FKBP_PPIASE"/>
    <property type="match status" value="1"/>
</dbReference>
<name>A0A6G0Y007_APHCR</name>
<dbReference type="InterPro" id="IPR046357">
    <property type="entry name" value="PPIase_dom_sf"/>
</dbReference>
<feature type="non-terminal residue" evidence="5">
    <location>
        <position position="223"/>
    </location>
</feature>
<evidence type="ECO:0000259" key="4">
    <source>
        <dbReference type="PROSITE" id="PS50059"/>
    </source>
</evidence>
<evidence type="ECO:0000256" key="3">
    <source>
        <dbReference type="PROSITE-ProRule" id="PRU00277"/>
    </source>
</evidence>
<comment type="caution">
    <text evidence="5">The sequence shown here is derived from an EMBL/GenBank/DDBJ whole genome shotgun (WGS) entry which is preliminary data.</text>
</comment>
<proteinExistence type="predicted"/>
<dbReference type="Gene3D" id="3.10.50.40">
    <property type="match status" value="1"/>
</dbReference>
<evidence type="ECO:0000256" key="1">
    <source>
        <dbReference type="ARBA" id="ARBA00022737"/>
    </source>
</evidence>
<keyword evidence="3" id="KW-0697">Rotamase</keyword>
<reference evidence="5 6" key="1">
    <citation type="submission" date="2019-08" db="EMBL/GenBank/DDBJ databases">
        <title>Whole genome of Aphis craccivora.</title>
        <authorList>
            <person name="Voronova N.V."/>
            <person name="Shulinski R.S."/>
            <person name="Bandarenka Y.V."/>
            <person name="Zhorov D.G."/>
            <person name="Warner D."/>
        </authorList>
    </citation>
    <scope>NUCLEOTIDE SEQUENCE [LARGE SCALE GENOMIC DNA]</scope>
    <source>
        <strain evidence="5">180601</strain>
        <tissue evidence="5">Whole Body</tissue>
    </source>
</reference>
<organism evidence="5 6">
    <name type="scientific">Aphis craccivora</name>
    <name type="common">Cowpea aphid</name>
    <dbReference type="NCBI Taxonomy" id="307492"/>
    <lineage>
        <taxon>Eukaryota</taxon>
        <taxon>Metazoa</taxon>
        <taxon>Ecdysozoa</taxon>
        <taxon>Arthropoda</taxon>
        <taxon>Hexapoda</taxon>
        <taxon>Insecta</taxon>
        <taxon>Pterygota</taxon>
        <taxon>Neoptera</taxon>
        <taxon>Paraneoptera</taxon>
        <taxon>Hemiptera</taxon>
        <taxon>Sternorrhyncha</taxon>
        <taxon>Aphidomorpha</taxon>
        <taxon>Aphidoidea</taxon>
        <taxon>Aphididae</taxon>
        <taxon>Aphidini</taxon>
        <taxon>Aphis</taxon>
        <taxon>Aphis</taxon>
    </lineage>
</organism>
<comment type="catalytic activity">
    <reaction evidence="3">
        <text>[protein]-peptidylproline (omega=180) = [protein]-peptidylproline (omega=0)</text>
        <dbReference type="Rhea" id="RHEA:16237"/>
        <dbReference type="Rhea" id="RHEA-COMP:10747"/>
        <dbReference type="Rhea" id="RHEA-COMP:10748"/>
        <dbReference type="ChEBI" id="CHEBI:83833"/>
        <dbReference type="ChEBI" id="CHEBI:83834"/>
        <dbReference type="EC" id="5.2.1.8"/>
    </reaction>
</comment>
<dbReference type="Proteomes" id="UP000478052">
    <property type="component" value="Unassembled WGS sequence"/>
</dbReference>
<dbReference type="PANTHER" id="PTHR46512">
    <property type="entry name" value="PEPTIDYLPROLYL ISOMERASE"/>
    <property type="match status" value="1"/>
</dbReference>
<dbReference type="GO" id="GO:0003755">
    <property type="term" value="F:peptidyl-prolyl cis-trans isomerase activity"/>
    <property type="evidence" value="ECO:0007669"/>
    <property type="project" value="UniProtKB-KW"/>
</dbReference>
<evidence type="ECO:0000313" key="5">
    <source>
        <dbReference type="EMBL" id="KAF0746466.1"/>
    </source>
</evidence>
<keyword evidence="2" id="KW-0802">TPR repeat</keyword>
<feature type="domain" description="PPIase FKBP-type" evidence="4">
    <location>
        <begin position="31"/>
        <end position="105"/>
    </location>
</feature>
<dbReference type="InterPro" id="IPR001179">
    <property type="entry name" value="PPIase_FKBP_dom"/>
</dbReference>
<dbReference type="SUPFAM" id="SSF54534">
    <property type="entry name" value="FKBP-like"/>
    <property type="match status" value="1"/>
</dbReference>
<feature type="non-terminal residue" evidence="5">
    <location>
        <position position="1"/>
    </location>
</feature>
<keyword evidence="6" id="KW-1185">Reference proteome</keyword>
<accession>A0A6G0Y007</accession>
<dbReference type="OrthoDB" id="433738at2759"/>
<gene>
    <name evidence="5" type="ORF">FWK35_00024732</name>
</gene>
<evidence type="ECO:0000313" key="6">
    <source>
        <dbReference type="Proteomes" id="UP000478052"/>
    </source>
</evidence>
<protein>
    <recommendedName>
        <fullName evidence="3">peptidylprolyl isomerase</fullName>
        <ecNumber evidence="3">5.2.1.8</ecNumber>
    </recommendedName>
</protein>
<sequence>LISKYWSKTDITHNLDEILVHGNGTDKPRKGCRAYIHYTGSLSDDIVFDKTNEVPFQFTIGKDMTIKGFDLAVSSMACDERSTFRCHPDYGYGLNGFEQIIPPNTRKKDKSITRQILKYGVDYATPSSVSLVNIHLEKEENGNVIEERDIEFRLGEGKDFGICSGIEFKSRLFIYGKHTFLNFGNDDFKEVYVIKLNFFEKFKESWSLTSEDRIEQAKFFKKK</sequence>
<dbReference type="EMBL" id="VUJU01007199">
    <property type="protein sequence ID" value="KAF0746466.1"/>
    <property type="molecule type" value="Genomic_DNA"/>
</dbReference>
<dbReference type="PANTHER" id="PTHR46512:SF9">
    <property type="entry name" value="PEPTIDYLPROLYL ISOMERASE"/>
    <property type="match status" value="1"/>
</dbReference>
<dbReference type="EC" id="5.2.1.8" evidence="3"/>
<dbReference type="Pfam" id="PF00254">
    <property type="entry name" value="FKBP_C"/>
    <property type="match status" value="1"/>
</dbReference>
<keyword evidence="3" id="KW-0413">Isomerase</keyword>
<evidence type="ECO:0000256" key="2">
    <source>
        <dbReference type="ARBA" id="ARBA00022803"/>
    </source>
</evidence>